<reference evidence="11" key="1">
    <citation type="submission" date="2022-06" db="EMBL/GenBank/DDBJ databases">
        <title>Diverse halophilic archaea isolated from saline environments.</title>
        <authorList>
            <person name="Cui H.-L."/>
        </authorList>
    </citation>
    <scope>NUCLEOTIDE SEQUENCE</scope>
    <source>
        <strain evidence="11">WLHS1</strain>
    </source>
</reference>
<dbReference type="CDD" id="cd06261">
    <property type="entry name" value="TM_PBP2"/>
    <property type="match status" value="1"/>
</dbReference>
<feature type="domain" description="ABC transmembrane type-1" evidence="10">
    <location>
        <begin position="100"/>
        <end position="299"/>
    </location>
</feature>
<evidence type="ECO:0000256" key="2">
    <source>
        <dbReference type="ARBA" id="ARBA00009047"/>
    </source>
</evidence>
<dbReference type="EMBL" id="CP100355">
    <property type="protein sequence ID" value="UTF52658.1"/>
    <property type="molecule type" value="Genomic_DNA"/>
</dbReference>
<evidence type="ECO:0000256" key="5">
    <source>
        <dbReference type="ARBA" id="ARBA00022597"/>
    </source>
</evidence>
<name>A0A9E7N945_9EURY</name>
<evidence type="ECO:0000313" key="12">
    <source>
        <dbReference type="Proteomes" id="UP001056855"/>
    </source>
</evidence>
<keyword evidence="7 9" id="KW-1133">Transmembrane helix</keyword>
<dbReference type="KEGG" id="sawl:NGM29_12800"/>
<dbReference type="PROSITE" id="PS50928">
    <property type="entry name" value="ABC_TM1"/>
    <property type="match status" value="1"/>
</dbReference>
<dbReference type="GeneID" id="73290940"/>
<feature type="transmembrane region" description="Helical" evidence="9">
    <location>
        <begin position="99"/>
        <end position="124"/>
    </location>
</feature>
<dbReference type="InterPro" id="IPR000515">
    <property type="entry name" value="MetI-like"/>
</dbReference>
<feature type="transmembrane region" description="Helical" evidence="9">
    <location>
        <begin position="278"/>
        <end position="299"/>
    </location>
</feature>
<keyword evidence="3 9" id="KW-0813">Transport</keyword>
<feature type="transmembrane region" description="Helical" evidence="9">
    <location>
        <begin position="176"/>
        <end position="199"/>
    </location>
</feature>
<proteinExistence type="inferred from homology"/>
<dbReference type="GO" id="GO:0005886">
    <property type="term" value="C:plasma membrane"/>
    <property type="evidence" value="ECO:0007669"/>
    <property type="project" value="UniProtKB-SubCell"/>
</dbReference>
<evidence type="ECO:0000256" key="1">
    <source>
        <dbReference type="ARBA" id="ARBA00004651"/>
    </source>
</evidence>
<dbReference type="Pfam" id="PF00528">
    <property type="entry name" value="BPD_transp_1"/>
    <property type="match status" value="1"/>
</dbReference>
<dbReference type="InterPro" id="IPR035906">
    <property type="entry name" value="MetI-like_sf"/>
</dbReference>
<keyword evidence="6 9" id="KW-0812">Transmembrane</keyword>
<evidence type="ECO:0000256" key="3">
    <source>
        <dbReference type="ARBA" id="ARBA00022448"/>
    </source>
</evidence>
<evidence type="ECO:0000313" key="11">
    <source>
        <dbReference type="EMBL" id="UTF52658.1"/>
    </source>
</evidence>
<evidence type="ECO:0000256" key="4">
    <source>
        <dbReference type="ARBA" id="ARBA00022475"/>
    </source>
</evidence>
<evidence type="ECO:0000256" key="9">
    <source>
        <dbReference type="RuleBase" id="RU363032"/>
    </source>
</evidence>
<dbReference type="RefSeq" id="WP_254156660.1">
    <property type="nucleotide sequence ID" value="NZ_CP100355.1"/>
</dbReference>
<dbReference type="PANTHER" id="PTHR32243:SF50">
    <property type="entry name" value="MALTOSE_MALTODEXTRIN TRANSPORT SYSTEM PERMEASE PROTEIN MALG"/>
    <property type="match status" value="1"/>
</dbReference>
<sequence>MSLIDSARETSLEDVALWDVGKRLGFYGSILAMVSISMFPVFWILLSSLKPPSELFVFPQEFLPYTIAIQDGQPTLVQQFPLTLENYRTALQERPVGRYLINSAIVASATAFIDVVLGAMAGYALSRLRFPYKLQVLLIILFAVLLPFVSRLIPLYKLAIDLQGTAFGPFFGLNQYLGLILPYAAFQMPFAVWIFQAYFNELPASLEEAGLMDGLSRVGVLFRIILPVSMPAMATTAIIVFIYAWNEFLFALTFMTEDSKRTITVGIALFGGQFNSPWGTITAAVFMSLVPLMVFMLVFQKKIVEGMTAGVGKA</sequence>
<accession>A0A9E7N945</accession>
<comment type="similarity">
    <text evidence="2">Belongs to the binding-protein-dependent transport system permease family. MalFG subfamily.</text>
</comment>
<dbReference type="AlphaFoldDB" id="A0A9E7N945"/>
<evidence type="ECO:0000256" key="7">
    <source>
        <dbReference type="ARBA" id="ARBA00022989"/>
    </source>
</evidence>
<feature type="transmembrane region" description="Helical" evidence="9">
    <location>
        <begin position="24"/>
        <end position="46"/>
    </location>
</feature>
<dbReference type="Proteomes" id="UP001056855">
    <property type="component" value="Chromosome"/>
</dbReference>
<gene>
    <name evidence="11" type="ORF">NGM29_12800</name>
</gene>
<keyword evidence="5" id="KW-0762">Sugar transport</keyword>
<keyword evidence="8 9" id="KW-0472">Membrane</keyword>
<feature type="transmembrane region" description="Helical" evidence="9">
    <location>
        <begin position="136"/>
        <end position="156"/>
    </location>
</feature>
<dbReference type="GO" id="GO:0055085">
    <property type="term" value="P:transmembrane transport"/>
    <property type="evidence" value="ECO:0007669"/>
    <property type="project" value="InterPro"/>
</dbReference>
<dbReference type="SUPFAM" id="SSF161098">
    <property type="entry name" value="MetI-like"/>
    <property type="match status" value="1"/>
</dbReference>
<dbReference type="Gene3D" id="1.10.3720.10">
    <property type="entry name" value="MetI-like"/>
    <property type="match status" value="1"/>
</dbReference>
<feature type="transmembrane region" description="Helical" evidence="9">
    <location>
        <begin position="220"/>
        <end position="245"/>
    </location>
</feature>
<protein>
    <submittedName>
        <fullName evidence="11">Carbohydrate ABC transporter permease</fullName>
    </submittedName>
</protein>
<evidence type="ECO:0000256" key="6">
    <source>
        <dbReference type="ARBA" id="ARBA00022692"/>
    </source>
</evidence>
<dbReference type="InterPro" id="IPR050901">
    <property type="entry name" value="BP-dep_ABC_trans_perm"/>
</dbReference>
<keyword evidence="4" id="KW-1003">Cell membrane</keyword>
<evidence type="ECO:0000256" key="8">
    <source>
        <dbReference type="ARBA" id="ARBA00023136"/>
    </source>
</evidence>
<dbReference type="PANTHER" id="PTHR32243">
    <property type="entry name" value="MALTOSE TRANSPORT SYSTEM PERMEASE-RELATED"/>
    <property type="match status" value="1"/>
</dbReference>
<evidence type="ECO:0000259" key="10">
    <source>
        <dbReference type="PROSITE" id="PS50928"/>
    </source>
</evidence>
<keyword evidence="12" id="KW-1185">Reference proteome</keyword>
<organism evidence="11 12">
    <name type="scientific">Natronosalvus rutilus</name>
    <dbReference type="NCBI Taxonomy" id="2953753"/>
    <lineage>
        <taxon>Archaea</taxon>
        <taxon>Methanobacteriati</taxon>
        <taxon>Methanobacteriota</taxon>
        <taxon>Stenosarchaea group</taxon>
        <taxon>Halobacteria</taxon>
        <taxon>Halobacteriales</taxon>
        <taxon>Natrialbaceae</taxon>
        <taxon>Natronosalvus</taxon>
    </lineage>
</organism>
<comment type="subcellular location">
    <subcellularLocation>
        <location evidence="1 9">Cell membrane</location>
        <topology evidence="1 9">Multi-pass membrane protein</topology>
    </subcellularLocation>
</comment>